<dbReference type="SUPFAM" id="SSF57850">
    <property type="entry name" value="RING/U-box"/>
    <property type="match status" value="1"/>
</dbReference>
<evidence type="ECO:0000313" key="8">
    <source>
        <dbReference type="Proteomes" id="UP000799779"/>
    </source>
</evidence>
<protein>
    <recommendedName>
        <fullName evidence="6">RING-type domain-containing protein</fullName>
    </recommendedName>
</protein>
<dbReference type="EMBL" id="ML977579">
    <property type="protein sequence ID" value="KAF2002074.1"/>
    <property type="molecule type" value="Genomic_DNA"/>
</dbReference>
<keyword evidence="8" id="KW-1185">Reference proteome</keyword>
<dbReference type="PANTHER" id="PTHR45969:SF81">
    <property type="entry name" value="OS08G0157400 PROTEIN"/>
    <property type="match status" value="1"/>
</dbReference>
<evidence type="ECO:0000256" key="5">
    <source>
        <dbReference type="SAM" id="MobiDB-lite"/>
    </source>
</evidence>
<feature type="compositionally biased region" description="Acidic residues" evidence="5">
    <location>
        <begin position="390"/>
        <end position="428"/>
    </location>
</feature>
<feature type="domain" description="RING-type" evidence="6">
    <location>
        <begin position="209"/>
        <end position="266"/>
    </location>
</feature>
<accession>A0A6A5WMG5</accession>
<proteinExistence type="predicted"/>
<evidence type="ECO:0000256" key="3">
    <source>
        <dbReference type="ARBA" id="ARBA00022833"/>
    </source>
</evidence>
<dbReference type="CDD" id="cd16448">
    <property type="entry name" value="RING-H2"/>
    <property type="match status" value="1"/>
</dbReference>
<dbReference type="Gene3D" id="3.30.40.10">
    <property type="entry name" value="Zinc/RING finger domain, C3HC4 (zinc finger)"/>
    <property type="match status" value="1"/>
</dbReference>
<gene>
    <name evidence="7" type="ORF">P154DRAFT_595001</name>
</gene>
<name>A0A6A5WMG5_9PLEO</name>
<dbReference type="Pfam" id="PF13639">
    <property type="entry name" value="zf-RING_2"/>
    <property type="match status" value="1"/>
</dbReference>
<dbReference type="GO" id="GO:0061630">
    <property type="term" value="F:ubiquitin protein ligase activity"/>
    <property type="evidence" value="ECO:0007669"/>
    <property type="project" value="TreeGrafter"/>
</dbReference>
<reference evidence="7" key="1">
    <citation type="journal article" date="2020" name="Stud. Mycol.">
        <title>101 Dothideomycetes genomes: a test case for predicting lifestyles and emergence of pathogens.</title>
        <authorList>
            <person name="Haridas S."/>
            <person name="Albert R."/>
            <person name="Binder M."/>
            <person name="Bloem J."/>
            <person name="Labutti K."/>
            <person name="Salamov A."/>
            <person name="Andreopoulos B."/>
            <person name="Baker S."/>
            <person name="Barry K."/>
            <person name="Bills G."/>
            <person name="Bluhm B."/>
            <person name="Cannon C."/>
            <person name="Castanera R."/>
            <person name="Culley D."/>
            <person name="Daum C."/>
            <person name="Ezra D."/>
            <person name="Gonzalez J."/>
            <person name="Henrissat B."/>
            <person name="Kuo A."/>
            <person name="Liang C."/>
            <person name="Lipzen A."/>
            <person name="Lutzoni F."/>
            <person name="Magnuson J."/>
            <person name="Mondo S."/>
            <person name="Nolan M."/>
            <person name="Ohm R."/>
            <person name="Pangilinan J."/>
            <person name="Park H.-J."/>
            <person name="Ramirez L."/>
            <person name="Alfaro M."/>
            <person name="Sun H."/>
            <person name="Tritt A."/>
            <person name="Yoshinaga Y."/>
            <person name="Zwiers L.-H."/>
            <person name="Turgeon B."/>
            <person name="Goodwin S."/>
            <person name="Spatafora J."/>
            <person name="Crous P."/>
            <person name="Grigoriev I."/>
        </authorList>
    </citation>
    <scope>NUCLEOTIDE SEQUENCE</scope>
    <source>
        <strain evidence="7">CBS 123094</strain>
    </source>
</reference>
<dbReference type="Proteomes" id="UP000799779">
    <property type="component" value="Unassembled WGS sequence"/>
</dbReference>
<dbReference type="InterPro" id="IPR013083">
    <property type="entry name" value="Znf_RING/FYVE/PHD"/>
</dbReference>
<keyword evidence="2 4" id="KW-0863">Zinc-finger</keyword>
<dbReference type="GO" id="GO:0016567">
    <property type="term" value="P:protein ubiquitination"/>
    <property type="evidence" value="ECO:0007669"/>
    <property type="project" value="TreeGrafter"/>
</dbReference>
<evidence type="ECO:0000256" key="2">
    <source>
        <dbReference type="ARBA" id="ARBA00022771"/>
    </source>
</evidence>
<feature type="region of interest" description="Disordered" evidence="5">
    <location>
        <begin position="382"/>
        <end position="439"/>
    </location>
</feature>
<dbReference type="GO" id="GO:0008270">
    <property type="term" value="F:zinc ion binding"/>
    <property type="evidence" value="ECO:0007669"/>
    <property type="project" value="UniProtKB-KW"/>
</dbReference>
<evidence type="ECO:0000256" key="1">
    <source>
        <dbReference type="ARBA" id="ARBA00022723"/>
    </source>
</evidence>
<sequence length="439" mass="49953">MSPNAPTLCESRREVFFRCDDAAVHWTMKIACLRCSQSSTWTSPQRWSNESPPQSIHRKLMTTGIWYRCFSKRGDTLATQGVKGTLMPLSFPAPSVNTLNAKSEIHRHIVFMSIWFLDLELRLNYQTRLQLGTILTTPKPPTYRKPPAISPRFPPPQTHRFHSNNTFDLRQFEMTANPVQYLQDTLQRWMESETFSPGLGYFASTKTTCPICRFATVNGDGARKLTNTYAVQLEKCGHVFHEVCLMEWFRHKAQDLEAEITCPMCRAVVVSDRMMAGRMDALDKWYTKHVSSRVIEGLPFDAVSIAQALTAINLLRLWRDNILDKRTERPVDSLTPEELDAWAENLFEQVRAEGHPDFSLEELDAWTEYVLTARLAALSGQGRGGNDFLPQDESEDDALAEPESEGAEMTDVEFISDNDSTEQGEPDGDYAYVTDTDDE</sequence>
<dbReference type="AlphaFoldDB" id="A0A6A5WMG5"/>
<dbReference type="OrthoDB" id="8062037at2759"/>
<evidence type="ECO:0000313" key="7">
    <source>
        <dbReference type="EMBL" id="KAF2002074.1"/>
    </source>
</evidence>
<dbReference type="PANTHER" id="PTHR45969">
    <property type="entry name" value="RING ZINC FINGER PROTEIN-RELATED"/>
    <property type="match status" value="1"/>
</dbReference>
<evidence type="ECO:0000259" key="6">
    <source>
        <dbReference type="PROSITE" id="PS50089"/>
    </source>
</evidence>
<dbReference type="SMART" id="SM01197">
    <property type="entry name" value="FANCL_C"/>
    <property type="match status" value="1"/>
</dbReference>
<organism evidence="7 8">
    <name type="scientific">Amniculicola lignicola CBS 123094</name>
    <dbReference type="NCBI Taxonomy" id="1392246"/>
    <lineage>
        <taxon>Eukaryota</taxon>
        <taxon>Fungi</taxon>
        <taxon>Dikarya</taxon>
        <taxon>Ascomycota</taxon>
        <taxon>Pezizomycotina</taxon>
        <taxon>Dothideomycetes</taxon>
        <taxon>Pleosporomycetidae</taxon>
        <taxon>Pleosporales</taxon>
        <taxon>Amniculicolaceae</taxon>
        <taxon>Amniculicola</taxon>
    </lineage>
</organism>
<dbReference type="SMART" id="SM00184">
    <property type="entry name" value="RING"/>
    <property type="match status" value="1"/>
</dbReference>
<dbReference type="PROSITE" id="PS50089">
    <property type="entry name" value="ZF_RING_2"/>
    <property type="match status" value="1"/>
</dbReference>
<keyword evidence="3" id="KW-0862">Zinc</keyword>
<evidence type="ECO:0000256" key="4">
    <source>
        <dbReference type="PROSITE-ProRule" id="PRU00175"/>
    </source>
</evidence>
<dbReference type="InterPro" id="IPR001841">
    <property type="entry name" value="Znf_RING"/>
</dbReference>
<keyword evidence="1" id="KW-0479">Metal-binding</keyword>